<keyword evidence="2" id="KW-1185">Reference proteome</keyword>
<dbReference type="EMBL" id="CAUYUJ010005913">
    <property type="protein sequence ID" value="CAK0815447.1"/>
    <property type="molecule type" value="Genomic_DNA"/>
</dbReference>
<accession>A0ABN9R966</accession>
<evidence type="ECO:0000313" key="2">
    <source>
        <dbReference type="Proteomes" id="UP001189429"/>
    </source>
</evidence>
<dbReference type="Proteomes" id="UP001189429">
    <property type="component" value="Unassembled WGS sequence"/>
</dbReference>
<evidence type="ECO:0000313" key="1">
    <source>
        <dbReference type="EMBL" id="CAK0815447.1"/>
    </source>
</evidence>
<protein>
    <submittedName>
        <fullName evidence="1">Uncharacterized protein</fullName>
    </submittedName>
</protein>
<comment type="caution">
    <text evidence="1">The sequence shown here is derived from an EMBL/GenBank/DDBJ whole genome shotgun (WGS) entry which is preliminary data.</text>
</comment>
<sequence>MPLIDMGEKFNLMQIGPKDLRRRWVESIERRHGRRVMSRLEHPMGEHAQLWAKASRQCAGAQAAAVAEGPWASSSRARWPGVSRARQAKFDMQLAGVSSRLARGAPRDAPGRGFFERREATAPADDVEVAGEVAPAPEKSVEIRDFARDEGLQMFFDAFEVTAGAPIYSWGDWSRAEENFGNVVYTDGSGQEAPIPHM</sequence>
<organism evidence="1 2">
    <name type="scientific">Prorocentrum cordatum</name>
    <dbReference type="NCBI Taxonomy" id="2364126"/>
    <lineage>
        <taxon>Eukaryota</taxon>
        <taxon>Sar</taxon>
        <taxon>Alveolata</taxon>
        <taxon>Dinophyceae</taxon>
        <taxon>Prorocentrales</taxon>
        <taxon>Prorocentraceae</taxon>
        <taxon>Prorocentrum</taxon>
    </lineage>
</organism>
<proteinExistence type="predicted"/>
<gene>
    <name evidence="1" type="ORF">PCOR1329_LOCUS18731</name>
</gene>
<reference evidence="1" key="1">
    <citation type="submission" date="2023-10" db="EMBL/GenBank/DDBJ databases">
        <authorList>
            <person name="Chen Y."/>
            <person name="Shah S."/>
            <person name="Dougan E. K."/>
            <person name="Thang M."/>
            <person name="Chan C."/>
        </authorList>
    </citation>
    <scope>NUCLEOTIDE SEQUENCE [LARGE SCALE GENOMIC DNA]</scope>
</reference>
<feature type="non-terminal residue" evidence="1">
    <location>
        <position position="198"/>
    </location>
</feature>
<name>A0ABN9R966_9DINO</name>